<feature type="transmembrane region" description="Helical" evidence="8">
    <location>
        <begin position="92"/>
        <end position="112"/>
    </location>
</feature>
<evidence type="ECO:0000256" key="7">
    <source>
        <dbReference type="RuleBase" id="RU362091"/>
    </source>
</evidence>
<feature type="transmembrane region" description="Helical" evidence="8">
    <location>
        <begin position="275"/>
        <end position="297"/>
    </location>
</feature>
<dbReference type="InterPro" id="IPR038377">
    <property type="entry name" value="Na/Glc_symporter_sf"/>
</dbReference>
<evidence type="ECO:0000256" key="8">
    <source>
        <dbReference type="SAM" id="Phobius"/>
    </source>
</evidence>
<dbReference type="PANTHER" id="PTHR46154:SF4">
    <property type="entry name" value="UREA ACTIVE TRANSPORTER"/>
    <property type="match status" value="1"/>
</dbReference>
<feature type="transmembrane region" description="Helical" evidence="8">
    <location>
        <begin position="590"/>
        <end position="612"/>
    </location>
</feature>
<keyword evidence="5 8" id="KW-1133">Transmembrane helix</keyword>
<evidence type="ECO:0000256" key="2">
    <source>
        <dbReference type="ARBA" id="ARBA00006434"/>
    </source>
</evidence>
<feature type="transmembrane region" description="Helical" evidence="8">
    <location>
        <begin position="14"/>
        <end position="38"/>
    </location>
</feature>
<keyword evidence="4 8" id="KW-0812">Transmembrane</keyword>
<feature type="transmembrane region" description="Helical" evidence="8">
    <location>
        <begin position="317"/>
        <end position="342"/>
    </location>
</feature>
<proteinExistence type="inferred from homology"/>
<dbReference type="GO" id="GO:0015606">
    <property type="term" value="F:spermidine transmembrane transporter activity"/>
    <property type="evidence" value="ECO:0007669"/>
    <property type="project" value="TreeGrafter"/>
</dbReference>
<reference evidence="9" key="1">
    <citation type="journal article" date="2020" name="BMC Genomics">
        <title>Correction to: Identification and distribution of gene clusters required for synthesis of sphingolipid metabolism inhibitors in diverse species of the filamentous fungus Fusarium.</title>
        <authorList>
            <person name="Kim H.S."/>
            <person name="Lohmar J.M."/>
            <person name="Busman M."/>
            <person name="Brown D.W."/>
            <person name="Naumann T.A."/>
            <person name="Divon H.H."/>
            <person name="Lysoe E."/>
            <person name="Uhlig S."/>
            <person name="Proctor R.H."/>
        </authorList>
    </citation>
    <scope>NUCLEOTIDE SEQUENCE</scope>
    <source>
        <strain evidence="9">NRRL 45417</strain>
    </source>
</reference>
<dbReference type="InterPro" id="IPR001734">
    <property type="entry name" value="Na/solute_symporter"/>
</dbReference>
<dbReference type="InterPro" id="IPR031155">
    <property type="entry name" value="DUR"/>
</dbReference>
<dbReference type="Pfam" id="PF00474">
    <property type="entry name" value="SSF"/>
    <property type="match status" value="1"/>
</dbReference>
<gene>
    <name evidence="9" type="ORF">FGADI_9154</name>
</gene>
<feature type="transmembrane region" description="Helical" evidence="8">
    <location>
        <begin position="474"/>
        <end position="494"/>
    </location>
</feature>
<evidence type="ECO:0000313" key="9">
    <source>
        <dbReference type="EMBL" id="KAF4949080.1"/>
    </source>
</evidence>
<evidence type="ECO:0000256" key="1">
    <source>
        <dbReference type="ARBA" id="ARBA00004141"/>
    </source>
</evidence>
<evidence type="ECO:0000256" key="6">
    <source>
        <dbReference type="ARBA" id="ARBA00023136"/>
    </source>
</evidence>
<feature type="transmembrane region" description="Helical" evidence="8">
    <location>
        <begin position="59"/>
        <end position="80"/>
    </location>
</feature>
<evidence type="ECO:0000256" key="4">
    <source>
        <dbReference type="ARBA" id="ARBA00022692"/>
    </source>
</evidence>
<feature type="transmembrane region" description="Helical" evidence="8">
    <location>
        <begin position="174"/>
        <end position="198"/>
    </location>
</feature>
<feature type="transmembrane region" description="Helical" evidence="8">
    <location>
        <begin position="557"/>
        <end position="578"/>
    </location>
</feature>
<dbReference type="OrthoDB" id="6132759at2759"/>
<keyword evidence="6 8" id="KW-0472">Membrane</keyword>
<dbReference type="EMBL" id="JABFAI010000247">
    <property type="protein sequence ID" value="KAF4949080.1"/>
    <property type="molecule type" value="Genomic_DNA"/>
</dbReference>
<dbReference type="GO" id="GO:0015489">
    <property type="term" value="F:putrescine transmembrane transporter activity"/>
    <property type="evidence" value="ECO:0007669"/>
    <property type="project" value="TreeGrafter"/>
</dbReference>
<dbReference type="CDD" id="cd11476">
    <property type="entry name" value="SLC5sbd_DUR3"/>
    <property type="match status" value="1"/>
</dbReference>
<evidence type="ECO:0008006" key="11">
    <source>
        <dbReference type="Google" id="ProtNLM"/>
    </source>
</evidence>
<dbReference type="GO" id="GO:0015204">
    <property type="term" value="F:urea transmembrane transporter activity"/>
    <property type="evidence" value="ECO:0007669"/>
    <property type="project" value="InterPro"/>
</dbReference>
<evidence type="ECO:0000256" key="5">
    <source>
        <dbReference type="ARBA" id="ARBA00022989"/>
    </source>
</evidence>
<comment type="caution">
    <text evidence="9">The sequence shown here is derived from an EMBL/GenBank/DDBJ whole genome shotgun (WGS) entry which is preliminary data.</text>
</comment>
<comment type="subcellular location">
    <subcellularLocation>
        <location evidence="1">Membrane</location>
        <topology evidence="1">Multi-pass membrane protein</topology>
    </subcellularLocation>
</comment>
<comment type="similarity">
    <text evidence="2 7">Belongs to the sodium:solute symporter (SSF) (TC 2.A.21) family.</text>
</comment>
<dbReference type="Proteomes" id="UP000604273">
    <property type="component" value="Unassembled WGS sequence"/>
</dbReference>
<evidence type="ECO:0000256" key="3">
    <source>
        <dbReference type="ARBA" id="ARBA00022448"/>
    </source>
</evidence>
<name>A0A8H4T0J1_9HYPO</name>
<organism evidence="9 10">
    <name type="scientific">Fusarium gaditjirri</name>
    <dbReference type="NCBI Taxonomy" id="282569"/>
    <lineage>
        <taxon>Eukaryota</taxon>
        <taxon>Fungi</taxon>
        <taxon>Dikarya</taxon>
        <taxon>Ascomycota</taxon>
        <taxon>Pezizomycotina</taxon>
        <taxon>Sordariomycetes</taxon>
        <taxon>Hypocreomycetidae</taxon>
        <taxon>Hypocreales</taxon>
        <taxon>Nectriaceae</taxon>
        <taxon>Fusarium</taxon>
        <taxon>Fusarium nisikadoi species complex</taxon>
    </lineage>
</organism>
<dbReference type="Gene3D" id="1.20.1730.10">
    <property type="entry name" value="Sodium/glucose cotransporter"/>
    <property type="match status" value="1"/>
</dbReference>
<dbReference type="PROSITE" id="PS50283">
    <property type="entry name" value="NA_SOLUT_SYMP_3"/>
    <property type="match status" value="1"/>
</dbReference>
<dbReference type="GO" id="GO:0005886">
    <property type="term" value="C:plasma membrane"/>
    <property type="evidence" value="ECO:0007669"/>
    <property type="project" value="TreeGrafter"/>
</dbReference>
<dbReference type="AlphaFoldDB" id="A0A8H4T0J1"/>
<feature type="transmembrane region" description="Helical" evidence="8">
    <location>
        <begin position="133"/>
        <end position="162"/>
    </location>
</feature>
<protein>
    <recommendedName>
        <fullName evidence="11">Urea active transporter</fullName>
    </recommendedName>
</protein>
<sequence>MSGLQIEAPFSQGVGYALILGIGSIFAIGMSIVSWGLSRFFAERQTSEMFMTGKRSVKTGLTASAVVSSWTIAATLLTSSTAGYMEGISGPFWYGAGATVQILLYSVGAIEIKRKAPNCHTLLEFTRKRYGPVGHLTLAFYSLFFLDAACFLFPVGVVIYSLAGGIKATFLTDWVHTVVIYIIMLMSLFVVFATSNVVGSSDAMFDLLQSAQKLHPVAGNAEGSYLTMKSTEGGFFGLIILGAGFAGSVDPQLSQKAIAANPGSTLMGYLLGGSAWFTIPFCLASTYGLLAAAVEQLPVFPTYPNPMNAYEVASGMAMPYAALAVMGKGGAMAILLMVFMAVTSALSSETMAVTALMTYDVYQAYINPKATGKQLVRFGHCVVPVFGLFVACVAVGLNHAGFNVSFIITAVGVFVASAFIPQACTIFWGKQGLLAVVGAPIISSAAAIIAWFVVAKHESGYISITTLSGNLPLVAGNMTSFAGPIVLTPLLSYLKPQNFDWNLLKEIKQADDADEGTSGIMESSNDTSIEAEETMTADSDAQMKAENAMLLRARTKAIWASVFLTLSYCILWPIPMYGTGYVFSRGFFKAWVVILFLWAFYAASTITLLPLWEGRHSIIAFFRFLFKSKDKRAPDTRLILEGLPANQGASDLQTIGDDVPHDVTKSEKCVAVDMSQ</sequence>
<keyword evidence="10" id="KW-1185">Reference proteome</keyword>
<dbReference type="PANTHER" id="PTHR46154">
    <property type="match status" value="1"/>
</dbReference>
<reference evidence="9" key="2">
    <citation type="submission" date="2020-05" db="EMBL/GenBank/DDBJ databases">
        <authorList>
            <person name="Kim H.-S."/>
            <person name="Proctor R.H."/>
            <person name="Brown D.W."/>
        </authorList>
    </citation>
    <scope>NUCLEOTIDE SEQUENCE</scope>
    <source>
        <strain evidence="9">NRRL 45417</strain>
    </source>
</reference>
<keyword evidence="3" id="KW-0813">Transport</keyword>
<accession>A0A8H4T0J1</accession>
<evidence type="ECO:0000313" key="10">
    <source>
        <dbReference type="Proteomes" id="UP000604273"/>
    </source>
</evidence>
<feature type="transmembrane region" description="Helical" evidence="8">
    <location>
        <begin position="432"/>
        <end position="454"/>
    </location>
</feature>
<feature type="transmembrane region" description="Helical" evidence="8">
    <location>
        <begin position="402"/>
        <end position="420"/>
    </location>
</feature>
<feature type="transmembrane region" description="Helical" evidence="8">
    <location>
        <begin position="375"/>
        <end position="396"/>
    </location>
</feature>